<evidence type="ECO:0000259" key="12">
    <source>
        <dbReference type="Pfam" id="PF26002"/>
    </source>
</evidence>
<evidence type="ECO:0000256" key="5">
    <source>
        <dbReference type="ARBA" id="ARBA00022519"/>
    </source>
</evidence>
<dbReference type="InterPro" id="IPR058982">
    <property type="entry name" value="Beta-barrel_AprE"/>
</dbReference>
<dbReference type="PANTHER" id="PTHR30386">
    <property type="entry name" value="MEMBRANE FUSION SUBUNIT OF EMRAB-TOLC MULTIDRUG EFFLUX PUMP"/>
    <property type="match status" value="1"/>
</dbReference>
<evidence type="ECO:0000256" key="3">
    <source>
        <dbReference type="ARBA" id="ARBA00022448"/>
    </source>
</evidence>
<evidence type="ECO:0000256" key="4">
    <source>
        <dbReference type="ARBA" id="ARBA00022475"/>
    </source>
</evidence>
<dbReference type="OrthoDB" id="9810980at2"/>
<dbReference type="PRINTS" id="PR01490">
    <property type="entry name" value="RTXTOXIND"/>
</dbReference>
<keyword evidence="4 9" id="KW-1003">Cell membrane</keyword>
<feature type="domain" description="AprE-like beta-barrel" evidence="12">
    <location>
        <begin position="356"/>
        <end position="458"/>
    </location>
</feature>
<evidence type="ECO:0000256" key="10">
    <source>
        <dbReference type="SAM" id="Coils"/>
    </source>
</evidence>
<evidence type="ECO:0000259" key="11">
    <source>
        <dbReference type="Pfam" id="PF25994"/>
    </source>
</evidence>
<dbReference type="NCBIfam" id="TIGR01843">
    <property type="entry name" value="type_I_hlyD"/>
    <property type="match status" value="1"/>
</dbReference>
<sequence length="481" mass="53290">MGNPDTAHPLTRPWRALRERWRLFVGTPAPRMPVAPEALEFQTELEIIVREPPPAILGAPHLAAAAMLVIIAVIACFVQVDRIVVAPGRLVTQAAPILLQPIERSVVRELRVQPGDIVRKGQVLATLDPTFTEADRAALSSRQRSLFAQLRRLELESAGKDVPESMAADPDPDMMLQTSLMRRRQAQYASRLASFDGDIASLEASLRSTMDEQKALTGQLAVYRDVENVRDQLFKAQTGSRLQLLESQAARMEAERSLQTMTNRIEELRATLTARRAERQNFIDDWQRQLLEQLVETRHQASQVDEDLAKAVRRNDLVELAAPADAIVQEVARMSPGAVAREAEALITLVALDTPLIADVTISSSDIGYVKAGDMVEVKVDPFPFQRHGMLKGTLRSVSRQSFAPGTVEQSDALRMPVVSASYIHRAQVDLVSMHLDRMPQGTTLTAGMSVQAEIKVGSRSLMSYFLYPILRGLDESLKEP</sequence>
<name>A0A255Z1Z0_9PROT</name>
<evidence type="ECO:0000313" key="13">
    <source>
        <dbReference type="EMBL" id="OYQ35496.1"/>
    </source>
</evidence>
<evidence type="ECO:0000313" key="14">
    <source>
        <dbReference type="Proteomes" id="UP000216998"/>
    </source>
</evidence>
<dbReference type="PANTHER" id="PTHR30386:SF26">
    <property type="entry name" value="TRANSPORT PROTEIN COMB"/>
    <property type="match status" value="1"/>
</dbReference>
<keyword evidence="5 9" id="KW-0997">Cell inner membrane</keyword>
<dbReference type="AlphaFoldDB" id="A0A255Z1Z0"/>
<dbReference type="Pfam" id="PF26002">
    <property type="entry name" value="Beta-barrel_AprE"/>
    <property type="match status" value="1"/>
</dbReference>
<keyword evidence="6" id="KW-0812">Transmembrane</keyword>
<reference evidence="13 14" key="1">
    <citation type="submission" date="2017-07" db="EMBL/GenBank/DDBJ databases">
        <title>Niveispirillum cyanobacteriorum sp. nov., isolated from cyanobacterial aggregates in a eutrophic lake.</title>
        <authorList>
            <person name="Cai H."/>
        </authorList>
    </citation>
    <scope>NUCLEOTIDE SEQUENCE [LARGE SCALE GENOMIC DNA]</scope>
    <source>
        <strain evidence="14">TH1-14</strain>
    </source>
</reference>
<dbReference type="Proteomes" id="UP000216998">
    <property type="component" value="Unassembled WGS sequence"/>
</dbReference>
<evidence type="ECO:0000256" key="6">
    <source>
        <dbReference type="ARBA" id="ARBA00022692"/>
    </source>
</evidence>
<proteinExistence type="inferred from homology"/>
<keyword evidence="3 9" id="KW-0813">Transport</keyword>
<feature type="coiled-coil region" evidence="10">
    <location>
        <begin position="235"/>
        <end position="278"/>
    </location>
</feature>
<feature type="domain" description="AprE-like long alpha-helical hairpin" evidence="11">
    <location>
        <begin position="133"/>
        <end position="311"/>
    </location>
</feature>
<dbReference type="GO" id="GO:0005886">
    <property type="term" value="C:plasma membrane"/>
    <property type="evidence" value="ECO:0007669"/>
    <property type="project" value="UniProtKB-SubCell"/>
</dbReference>
<organism evidence="13 14">
    <name type="scientific">Niveispirillum lacus</name>
    <dbReference type="NCBI Taxonomy" id="1981099"/>
    <lineage>
        <taxon>Bacteria</taxon>
        <taxon>Pseudomonadati</taxon>
        <taxon>Pseudomonadota</taxon>
        <taxon>Alphaproteobacteria</taxon>
        <taxon>Rhodospirillales</taxon>
        <taxon>Azospirillaceae</taxon>
        <taxon>Niveispirillum</taxon>
    </lineage>
</organism>
<dbReference type="Gene3D" id="2.40.50.100">
    <property type="match status" value="1"/>
</dbReference>
<dbReference type="InterPro" id="IPR050739">
    <property type="entry name" value="MFP"/>
</dbReference>
<dbReference type="InterPro" id="IPR058781">
    <property type="entry name" value="HH_AprE-like"/>
</dbReference>
<dbReference type="PROSITE" id="PS00543">
    <property type="entry name" value="HLYD_FAMILY"/>
    <property type="match status" value="1"/>
</dbReference>
<evidence type="ECO:0000256" key="9">
    <source>
        <dbReference type="RuleBase" id="RU365093"/>
    </source>
</evidence>
<keyword evidence="8" id="KW-0472">Membrane</keyword>
<comment type="similarity">
    <text evidence="2 9">Belongs to the membrane fusion protein (MFP) (TC 8.A.1) family.</text>
</comment>
<dbReference type="InterPro" id="IPR006144">
    <property type="entry name" value="Secretion_HlyD_CS"/>
</dbReference>
<keyword evidence="7" id="KW-1133">Transmembrane helix</keyword>
<evidence type="ECO:0000256" key="2">
    <source>
        <dbReference type="ARBA" id="ARBA00009477"/>
    </source>
</evidence>
<dbReference type="GO" id="GO:0009306">
    <property type="term" value="P:protein secretion"/>
    <property type="evidence" value="ECO:0007669"/>
    <property type="project" value="InterPro"/>
</dbReference>
<evidence type="ECO:0000256" key="8">
    <source>
        <dbReference type="ARBA" id="ARBA00023136"/>
    </source>
</evidence>
<comment type="subcellular location">
    <subcellularLocation>
        <location evidence="1 9">Cell inner membrane</location>
        <topology evidence="1 9">Single-pass membrane protein</topology>
    </subcellularLocation>
</comment>
<evidence type="ECO:0000256" key="7">
    <source>
        <dbReference type="ARBA" id="ARBA00022989"/>
    </source>
</evidence>
<dbReference type="Gene3D" id="2.40.30.170">
    <property type="match status" value="1"/>
</dbReference>
<keyword evidence="10" id="KW-0175">Coiled coil</keyword>
<dbReference type="Pfam" id="PF25994">
    <property type="entry name" value="HH_AprE"/>
    <property type="match status" value="1"/>
</dbReference>
<dbReference type="EMBL" id="NOXU01000025">
    <property type="protein sequence ID" value="OYQ35496.1"/>
    <property type="molecule type" value="Genomic_DNA"/>
</dbReference>
<accession>A0A255Z1Z0</accession>
<gene>
    <name evidence="13" type="ORF">CHU95_07130</name>
</gene>
<evidence type="ECO:0000256" key="1">
    <source>
        <dbReference type="ARBA" id="ARBA00004377"/>
    </source>
</evidence>
<dbReference type="InterPro" id="IPR010129">
    <property type="entry name" value="T1SS_HlyD"/>
</dbReference>
<keyword evidence="14" id="KW-1185">Reference proteome</keyword>
<comment type="caution">
    <text evidence="13">The sequence shown here is derived from an EMBL/GenBank/DDBJ whole genome shotgun (WGS) entry which is preliminary data.</text>
</comment>
<protein>
    <recommendedName>
        <fullName evidence="9">Membrane fusion protein (MFP) family protein</fullName>
    </recommendedName>
</protein>